<accession>A0A1U7N1U9</accession>
<evidence type="ECO:0000313" key="2">
    <source>
        <dbReference type="Proteomes" id="UP000186657"/>
    </source>
</evidence>
<dbReference type="AlphaFoldDB" id="A0A1U7N1U9"/>
<proteinExistence type="predicted"/>
<name>A0A1U7N1U9_9CYAN</name>
<gene>
    <name evidence="1" type="ORF">BJP37_13725</name>
</gene>
<comment type="caution">
    <text evidence="1">The sequence shown here is derived from an EMBL/GenBank/DDBJ whole genome shotgun (WGS) entry which is preliminary data.</text>
</comment>
<sequence length="80" mass="9394">MYLRHIFYVAYLWLDSIYLVEKSIVYNYIVAHLVQTVNKKFKKKAVLEGRGFKPNFFGKISSVFGSKTIITIVKYQVLLN</sequence>
<evidence type="ECO:0000313" key="1">
    <source>
        <dbReference type="EMBL" id="OLT59920.1"/>
    </source>
</evidence>
<organism evidence="1 2">
    <name type="scientific">Moorena bouillonii PNG</name>
    <dbReference type="NCBI Taxonomy" id="568701"/>
    <lineage>
        <taxon>Bacteria</taxon>
        <taxon>Bacillati</taxon>
        <taxon>Cyanobacteriota</taxon>
        <taxon>Cyanophyceae</taxon>
        <taxon>Coleofasciculales</taxon>
        <taxon>Coleofasciculaceae</taxon>
        <taxon>Moorena</taxon>
    </lineage>
</organism>
<keyword evidence="2" id="KW-1185">Reference proteome</keyword>
<dbReference type="EMBL" id="MKZS01000001">
    <property type="protein sequence ID" value="OLT59920.1"/>
    <property type="molecule type" value="Genomic_DNA"/>
</dbReference>
<protein>
    <submittedName>
        <fullName evidence="1">Uncharacterized protein</fullName>
    </submittedName>
</protein>
<dbReference type="Proteomes" id="UP000186657">
    <property type="component" value="Unassembled WGS sequence"/>
</dbReference>
<reference evidence="1 2" key="1">
    <citation type="submission" date="2016-10" db="EMBL/GenBank/DDBJ databases">
        <title>Comparative genomics uncovers the prolific and rare metabolic potential of the cyanobacterial genus Moorea.</title>
        <authorList>
            <person name="Leao T."/>
            <person name="Castelao G."/>
            <person name="Korobeynikov A."/>
            <person name="Monroe E.A."/>
            <person name="Podell S."/>
            <person name="Glukhov E."/>
            <person name="Allen E."/>
            <person name="Gerwick W.H."/>
            <person name="Gerwick L."/>
        </authorList>
    </citation>
    <scope>NUCLEOTIDE SEQUENCE [LARGE SCALE GENOMIC DNA]</scope>
    <source>
        <strain evidence="1 2">PNG5-198</strain>
    </source>
</reference>